<dbReference type="GO" id="GO:0008483">
    <property type="term" value="F:transaminase activity"/>
    <property type="evidence" value="ECO:0007669"/>
    <property type="project" value="UniProtKB-KW"/>
</dbReference>
<dbReference type="InterPro" id="IPR015876">
    <property type="entry name" value="Acyl-CoA_DS"/>
</dbReference>
<evidence type="ECO:0000313" key="12">
    <source>
        <dbReference type="EMBL" id="KWA65421.1"/>
    </source>
</evidence>
<dbReference type="RefSeq" id="WP_060149565.1">
    <property type="nucleotide sequence ID" value="NZ_LPGD01000057.1"/>
</dbReference>
<proteinExistence type="inferred from homology"/>
<evidence type="ECO:0000256" key="9">
    <source>
        <dbReference type="ARBA" id="ARBA00023136"/>
    </source>
</evidence>
<evidence type="ECO:0000256" key="5">
    <source>
        <dbReference type="ARBA" id="ARBA00022989"/>
    </source>
</evidence>
<dbReference type="InterPro" id="IPR005804">
    <property type="entry name" value="FA_desaturase_dom"/>
</dbReference>
<feature type="domain" description="Fatty acid desaturase" evidence="11">
    <location>
        <begin position="13"/>
        <end position="216"/>
    </location>
</feature>
<evidence type="ECO:0000259" key="11">
    <source>
        <dbReference type="Pfam" id="PF00487"/>
    </source>
</evidence>
<evidence type="ECO:0000256" key="3">
    <source>
        <dbReference type="ARBA" id="ARBA00022692"/>
    </source>
</evidence>
<evidence type="ECO:0000256" key="1">
    <source>
        <dbReference type="ARBA" id="ARBA00004141"/>
    </source>
</evidence>
<evidence type="ECO:0000256" key="10">
    <source>
        <dbReference type="SAM" id="Phobius"/>
    </source>
</evidence>
<evidence type="ECO:0000256" key="4">
    <source>
        <dbReference type="ARBA" id="ARBA00022832"/>
    </source>
</evidence>
<dbReference type="AlphaFoldDB" id="A0A125FD33"/>
<keyword evidence="8" id="KW-0443">Lipid metabolism</keyword>
<organism evidence="12">
    <name type="scientific">Burkholderia stagnalis</name>
    <dbReference type="NCBI Taxonomy" id="1503054"/>
    <lineage>
        <taxon>Bacteria</taxon>
        <taxon>Pseudomonadati</taxon>
        <taxon>Pseudomonadota</taxon>
        <taxon>Betaproteobacteria</taxon>
        <taxon>Burkholderiales</taxon>
        <taxon>Burkholderiaceae</taxon>
        <taxon>Burkholderia</taxon>
        <taxon>Burkholderia cepacia complex</taxon>
    </lineage>
</organism>
<feature type="transmembrane region" description="Helical" evidence="10">
    <location>
        <begin position="12"/>
        <end position="37"/>
    </location>
</feature>
<keyword evidence="7" id="KW-0408">Iron</keyword>
<gene>
    <name evidence="12" type="ORF">WT44_08615</name>
</gene>
<keyword evidence="4" id="KW-0276">Fatty acid metabolism</keyword>
<evidence type="ECO:0000256" key="2">
    <source>
        <dbReference type="ARBA" id="ARBA00008749"/>
    </source>
</evidence>
<feature type="transmembrane region" description="Helical" evidence="10">
    <location>
        <begin position="139"/>
        <end position="162"/>
    </location>
</feature>
<name>A0A125FD33_9BURK</name>
<dbReference type="EMBL" id="LPHB01000029">
    <property type="protein sequence ID" value="KWA65421.1"/>
    <property type="molecule type" value="Genomic_DNA"/>
</dbReference>
<keyword evidence="9 10" id="KW-0472">Membrane</keyword>
<sequence>MSAFLLNGELRLSWWQLAWVVLALTHVTIIGVTVYLHRCQAHRALDLHPGVSHFFRFWLWLTTGMLTTQWVAVHRKHHARSETAEDPHSPRIRGFATVLLRGAELYRAEARNEETLRRYGVGTPDDWLERHVYARYPNLGVGLLAVIDVGLFGLPGVSAWAIQMMWIPFWAGGVVNGCGHFSGYRNFATSDASTNLFPLGILIGGEELHNNHHAYVTSARLSNRWFEFDIGWLYIRLLAALRLATIRRVATKPRLLPNKAVVDDATLQAIIRNRHEVMAAYARMFERACRWELRRIKDMSRDDKRAFALGMKRWLRQAWGYRDKPDLQALTSRNASRRIRVYVERYEALLELWAWSHASREQLLVQLQNWCRYAEQSDVTAIADFSIRLRRYT</sequence>
<comment type="caution">
    <text evidence="12">The sequence shown here is derived from an EMBL/GenBank/DDBJ whole genome shotgun (WGS) entry which is preliminary data.</text>
</comment>
<accession>A0A125FD33</accession>
<comment type="subcellular location">
    <subcellularLocation>
        <location evidence="1">Membrane</location>
        <topology evidence="1">Multi-pass membrane protein</topology>
    </subcellularLocation>
</comment>
<dbReference type="GO" id="GO:0016717">
    <property type="term" value="F:oxidoreductase activity, acting on paired donors, with oxidation of a pair of donors resulting in the reduction of molecular oxygen to two molecules of water"/>
    <property type="evidence" value="ECO:0007669"/>
    <property type="project" value="InterPro"/>
</dbReference>
<comment type="similarity">
    <text evidence="2">Belongs to the fatty acid desaturase type 2 family.</text>
</comment>
<dbReference type="PANTHER" id="PTHR11351:SF33">
    <property type="entry name" value="DELTA-9 FATTY ACID DESATURASE, DESA"/>
    <property type="match status" value="1"/>
</dbReference>
<keyword evidence="12" id="KW-0032">Aminotransferase</keyword>
<evidence type="ECO:0000256" key="6">
    <source>
        <dbReference type="ARBA" id="ARBA00023002"/>
    </source>
</evidence>
<keyword evidence="3 10" id="KW-0812">Transmembrane</keyword>
<protein>
    <submittedName>
        <fullName evidence="12">Aminotransferase</fullName>
    </submittedName>
</protein>
<keyword evidence="6" id="KW-0560">Oxidoreductase</keyword>
<dbReference type="GO" id="GO:0006631">
    <property type="term" value="P:fatty acid metabolic process"/>
    <property type="evidence" value="ECO:0007669"/>
    <property type="project" value="UniProtKB-KW"/>
</dbReference>
<dbReference type="Proteomes" id="UP000068603">
    <property type="component" value="Unassembled WGS sequence"/>
</dbReference>
<dbReference type="GO" id="GO:0016020">
    <property type="term" value="C:membrane"/>
    <property type="evidence" value="ECO:0007669"/>
    <property type="project" value="UniProtKB-SubCell"/>
</dbReference>
<evidence type="ECO:0000313" key="13">
    <source>
        <dbReference type="Proteomes" id="UP000068603"/>
    </source>
</evidence>
<evidence type="ECO:0000256" key="8">
    <source>
        <dbReference type="ARBA" id="ARBA00023098"/>
    </source>
</evidence>
<reference evidence="12 13" key="1">
    <citation type="submission" date="2015-11" db="EMBL/GenBank/DDBJ databases">
        <title>Expanding the genomic diversity of Burkholderia species for the development of highly accurate diagnostics.</title>
        <authorList>
            <person name="Sahl J."/>
            <person name="Keim P."/>
            <person name="Wagner D."/>
        </authorList>
    </citation>
    <scope>NUCLEOTIDE SEQUENCE [LARGE SCALE GENOMIC DNA]</scope>
    <source>
        <strain evidence="12 13">MSMB1960WGS</strain>
    </source>
</reference>
<dbReference type="CDD" id="cd03505">
    <property type="entry name" value="Delta9-FADS-like"/>
    <property type="match status" value="1"/>
</dbReference>
<keyword evidence="12" id="KW-0808">Transferase</keyword>
<dbReference type="Pfam" id="PF00487">
    <property type="entry name" value="FA_desaturase"/>
    <property type="match status" value="1"/>
</dbReference>
<evidence type="ECO:0000256" key="7">
    <source>
        <dbReference type="ARBA" id="ARBA00023004"/>
    </source>
</evidence>
<keyword evidence="5 10" id="KW-1133">Transmembrane helix</keyword>
<dbReference type="PANTHER" id="PTHR11351">
    <property type="entry name" value="ACYL-COA DESATURASE"/>
    <property type="match status" value="1"/>
</dbReference>